<evidence type="ECO:0000256" key="8">
    <source>
        <dbReference type="ARBA" id="ARBA00022692"/>
    </source>
</evidence>
<dbReference type="InterPro" id="IPR021149">
    <property type="entry name" value="OligosaccharylTrfase_OST3/OST6"/>
</dbReference>
<evidence type="ECO:0000256" key="10">
    <source>
        <dbReference type="ARBA" id="ARBA00022824"/>
    </source>
</evidence>
<comment type="subunit">
    <text evidence="6">Component of the oligosaccharyltransferase (OST) complex.</text>
</comment>
<dbReference type="InterPro" id="IPR018222">
    <property type="entry name" value="Nuclear_transport_factor_2_euk"/>
</dbReference>
<keyword evidence="8 15" id="KW-0812">Transmembrane</keyword>
<feature type="chain" id="PRO_5035827641" description="NTF2 domain-containing protein" evidence="16">
    <location>
        <begin position="28"/>
        <end position="412"/>
    </location>
</feature>
<dbReference type="Gene3D" id="3.40.30.10">
    <property type="entry name" value="Glutaredoxin"/>
    <property type="match status" value="1"/>
</dbReference>
<evidence type="ECO:0000256" key="14">
    <source>
        <dbReference type="ARBA" id="ARBA00062736"/>
    </source>
</evidence>
<keyword evidence="9 16" id="KW-0732">Signal</keyword>
<evidence type="ECO:0000256" key="9">
    <source>
        <dbReference type="ARBA" id="ARBA00022729"/>
    </source>
</evidence>
<dbReference type="Pfam" id="PF02136">
    <property type="entry name" value="NTF2"/>
    <property type="match status" value="1"/>
</dbReference>
<evidence type="ECO:0000256" key="16">
    <source>
        <dbReference type="SAM" id="SignalP"/>
    </source>
</evidence>
<evidence type="ECO:0000259" key="17">
    <source>
        <dbReference type="PROSITE" id="PS50177"/>
    </source>
</evidence>
<protein>
    <recommendedName>
        <fullName evidence="17">NTF2 domain-containing protein</fullName>
    </recommendedName>
</protein>
<evidence type="ECO:0000256" key="15">
    <source>
        <dbReference type="SAM" id="Phobius"/>
    </source>
</evidence>
<comment type="similarity">
    <text evidence="5">Belongs to the OST3/OST6 family.</text>
</comment>
<evidence type="ECO:0000256" key="12">
    <source>
        <dbReference type="ARBA" id="ARBA00023136"/>
    </source>
</evidence>
<feature type="transmembrane region" description="Helical" evidence="15">
    <location>
        <begin position="221"/>
        <end position="241"/>
    </location>
</feature>
<feature type="domain" description="NTF2" evidence="17">
    <location>
        <begin position="281"/>
        <end position="409"/>
    </location>
</feature>
<evidence type="ECO:0000313" key="18">
    <source>
        <dbReference type="EMBL" id="CAE5957204.1"/>
    </source>
</evidence>
<dbReference type="Pfam" id="PF04756">
    <property type="entry name" value="OST3_OST6"/>
    <property type="match status" value="1"/>
</dbReference>
<dbReference type="PANTHER" id="PTHR12692:SF0">
    <property type="entry name" value="GH11935P"/>
    <property type="match status" value="1"/>
</dbReference>
<keyword evidence="7" id="KW-0963">Cytoplasm</keyword>
<dbReference type="CDD" id="cd00780">
    <property type="entry name" value="NTF2"/>
    <property type="match status" value="1"/>
</dbReference>
<sequence>MMIHSNLYRSFILIAFLFTLTNPESDSDLINELVSLRSAAESGVIPLNDDDVSKFITSVATPRPYSLIIFFDAVHLHDNSQLRLPEFRREFGLVSATFIANNNNGTNGTKLFFCVIESTHSVASFQRFAVENLPHISLVSPMTENLTESDQMDGGDFTGLAESMAEFVERLTKLTVGTIQRPPLLSKTQIGIIVAFLIISTPILIKKILKGETLLNDRRIWLVSAVFVYFFSVSGTMHNIIREMPMYIKDYEDSSKFVFFIEESEMQLGAEETNKGIEEEVASAFVNHYYHLFDNDRSSLSSLYNPTSLLTFEGQKIYGVENISNKLKQLPFDQCRHLISTVDSQPSSIAGGCGGILVFVSGSLQLHGEDHPLRFSQVYLLSICDGYKTFHLIPVLQGSFFVQNEMFRLNYG</sequence>
<dbReference type="Gene3D" id="3.10.450.50">
    <property type="match status" value="1"/>
</dbReference>
<keyword evidence="19" id="KW-1185">Reference proteome</keyword>
<dbReference type="InterPro" id="IPR002075">
    <property type="entry name" value="NTF2_dom"/>
</dbReference>
<dbReference type="GO" id="GO:0008250">
    <property type="term" value="C:oligosaccharyltransferase complex"/>
    <property type="evidence" value="ECO:0007669"/>
    <property type="project" value="TreeGrafter"/>
</dbReference>
<dbReference type="FunFam" id="3.10.450.50:FF:000005">
    <property type="entry name" value="Nuclear transport factor 2"/>
    <property type="match status" value="1"/>
</dbReference>
<dbReference type="GO" id="GO:0005635">
    <property type="term" value="C:nuclear envelope"/>
    <property type="evidence" value="ECO:0007669"/>
    <property type="project" value="UniProtKB-SubCell"/>
</dbReference>
<proteinExistence type="inferred from homology"/>
<feature type="signal peptide" evidence="16">
    <location>
        <begin position="1"/>
        <end position="27"/>
    </location>
</feature>
<dbReference type="GO" id="GO:0006606">
    <property type="term" value="P:protein import into nucleus"/>
    <property type="evidence" value="ECO:0007669"/>
    <property type="project" value="UniProtKB-ARBA"/>
</dbReference>
<dbReference type="PROSITE" id="PS50177">
    <property type="entry name" value="NTF2_DOMAIN"/>
    <property type="match status" value="1"/>
</dbReference>
<evidence type="ECO:0000256" key="5">
    <source>
        <dbReference type="ARBA" id="ARBA00009561"/>
    </source>
</evidence>
<keyword evidence="12 15" id="KW-0472">Membrane</keyword>
<evidence type="ECO:0000256" key="2">
    <source>
        <dbReference type="ARBA" id="ARBA00004259"/>
    </source>
</evidence>
<evidence type="ECO:0000256" key="1">
    <source>
        <dbReference type="ARBA" id="ARBA00002791"/>
    </source>
</evidence>
<evidence type="ECO:0000256" key="4">
    <source>
        <dbReference type="ARBA" id="ARBA00004496"/>
    </source>
</evidence>
<dbReference type="Proteomes" id="UP000682877">
    <property type="component" value="Chromosome 1"/>
</dbReference>
<keyword evidence="10" id="KW-0256">Endoplasmic reticulum</keyword>
<dbReference type="GO" id="GO:0018279">
    <property type="term" value="P:protein N-linked glycosylation via asparagine"/>
    <property type="evidence" value="ECO:0007669"/>
    <property type="project" value="TreeGrafter"/>
</dbReference>
<evidence type="ECO:0000256" key="6">
    <source>
        <dbReference type="ARBA" id="ARBA00011157"/>
    </source>
</evidence>
<gene>
    <name evidence="18" type="ORF">AARE701A_LOCUS929</name>
</gene>
<accession>A0A8S1ZCU9</accession>
<dbReference type="PANTHER" id="PTHR12692">
    <property type="entry name" value="DOLICHYL-DIPHOSPHOOLIGOSACCHARIDE--PROTEIN GLYCOSYLTRANSFERASE-RELATED"/>
    <property type="match status" value="1"/>
</dbReference>
<evidence type="ECO:0000256" key="3">
    <source>
        <dbReference type="ARBA" id="ARBA00004477"/>
    </source>
</evidence>
<dbReference type="InterPro" id="IPR032710">
    <property type="entry name" value="NTF2-like_dom_sf"/>
</dbReference>
<evidence type="ECO:0000256" key="7">
    <source>
        <dbReference type="ARBA" id="ARBA00022490"/>
    </source>
</evidence>
<comment type="subunit">
    <text evidence="14">Interacts with RAN1.</text>
</comment>
<evidence type="ECO:0000256" key="11">
    <source>
        <dbReference type="ARBA" id="ARBA00022989"/>
    </source>
</evidence>
<name>A0A8S1ZCU9_ARAAE</name>
<comment type="function">
    <text evidence="1">Subunit of the oligosaccharyl transferase (OST) complex that catalyzes the initial transfer of a defined glycan (Glc(3)Man(9)GlcNAc(2) in eukaryotes) from the lipid carrier dolichol-pyrophosphate to an asparagine residue within an Asn-X-Ser/Thr consensus motif in nascent polypeptide chains, the first step in protein N-glycosylation. N-glycosylation occurs cotranslationally and the complex associates with the Sec61 complex at the channel-forming translocon complex that mediates protein translocation across the endoplasmic reticulum (ER). All subunits are required for a maximal enzyme activity.</text>
</comment>
<reference evidence="18" key="1">
    <citation type="submission" date="2021-01" db="EMBL/GenBank/DDBJ databases">
        <authorList>
            <person name="Bezrukov I."/>
        </authorList>
    </citation>
    <scope>NUCLEOTIDE SEQUENCE</scope>
</reference>
<comment type="function">
    <text evidence="13">Facilitates protein transport into the nucleus. Interacts with various nucleoporins and with Ran-GDP. Could be part of a multicomponent system of cytosolic factors that assemble at the pore complex during nuclear import.</text>
</comment>
<dbReference type="EMBL" id="LR999451">
    <property type="protein sequence ID" value="CAE5957204.1"/>
    <property type="molecule type" value="Genomic_DNA"/>
</dbReference>
<feature type="transmembrane region" description="Helical" evidence="15">
    <location>
        <begin position="190"/>
        <end position="209"/>
    </location>
</feature>
<evidence type="ECO:0000313" key="19">
    <source>
        <dbReference type="Proteomes" id="UP000682877"/>
    </source>
</evidence>
<dbReference type="AlphaFoldDB" id="A0A8S1ZCU9"/>
<keyword evidence="11 15" id="KW-1133">Transmembrane helix</keyword>
<organism evidence="18 19">
    <name type="scientific">Arabidopsis arenosa</name>
    <name type="common">Sand rock-cress</name>
    <name type="synonym">Cardaminopsis arenosa</name>
    <dbReference type="NCBI Taxonomy" id="38785"/>
    <lineage>
        <taxon>Eukaryota</taxon>
        <taxon>Viridiplantae</taxon>
        <taxon>Streptophyta</taxon>
        <taxon>Embryophyta</taxon>
        <taxon>Tracheophyta</taxon>
        <taxon>Spermatophyta</taxon>
        <taxon>Magnoliopsida</taxon>
        <taxon>eudicotyledons</taxon>
        <taxon>Gunneridae</taxon>
        <taxon>Pentapetalae</taxon>
        <taxon>rosids</taxon>
        <taxon>malvids</taxon>
        <taxon>Brassicales</taxon>
        <taxon>Brassicaceae</taxon>
        <taxon>Camelineae</taxon>
        <taxon>Arabidopsis</taxon>
    </lineage>
</organism>
<evidence type="ECO:0000256" key="13">
    <source>
        <dbReference type="ARBA" id="ARBA00058161"/>
    </source>
</evidence>
<dbReference type="FunFam" id="3.40.30.10:FF:000205">
    <property type="entry name" value="Probable dolichyl-diphosphooligosaccharide--protein glycosyltransferase subunit 3"/>
    <property type="match status" value="1"/>
</dbReference>
<comment type="subcellular location">
    <subcellularLocation>
        <location evidence="4">Cytoplasm</location>
    </subcellularLocation>
    <subcellularLocation>
        <location evidence="3">Endoplasmic reticulum membrane</location>
        <topology evidence="3">Multi-pass membrane protein</topology>
    </subcellularLocation>
    <subcellularLocation>
        <location evidence="2">Nucleus envelope</location>
    </subcellularLocation>
</comment>
<dbReference type="SUPFAM" id="SSF54427">
    <property type="entry name" value="NTF2-like"/>
    <property type="match status" value="1"/>
</dbReference>